<keyword evidence="10" id="KW-1185">Reference proteome</keyword>
<dbReference type="Proteomes" id="UP000234474">
    <property type="component" value="Unassembled WGS sequence"/>
</dbReference>
<evidence type="ECO:0000256" key="2">
    <source>
        <dbReference type="ARBA" id="ARBA00022946"/>
    </source>
</evidence>
<feature type="region of interest" description="Disordered" evidence="8">
    <location>
        <begin position="42"/>
        <end position="115"/>
    </location>
</feature>
<protein>
    <recommendedName>
        <fullName evidence="7">Large ribosomal subunit protein mL54</fullName>
    </recommendedName>
</protein>
<comment type="caution">
    <text evidence="9">The sequence shown here is derived from an EMBL/GenBank/DDBJ whole genome shotgun (WGS) entry which is preliminary data.</text>
</comment>
<evidence type="ECO:0000256" key="8">
    <source>
        <dbReference type="SAM" id="MobiDB-lite"/>
    </source>
</evidence>
<dbReference type="GO" id="GO:0005762">
    <property type="term" value="C:mitochondrial large ribosomal subunit"/>
    <property type="evidence" value="ECO:0007669"/>
    <property type="project" value="TreeGrafter"/>
</dbReference>
<keyword evidence="5" id="KW-0687">Ribonucleoprotein</keyword>
<dbReference type="VEuPathDB" id="FungiDB:P174DRAFT_505836"/>
<proteinExistence type="inferred from homology"/>
<dbReference type="PROSITE" id="PS51257">
    <property type="entry name" value="PROKAR_LIPOPROTEIN"/>
    <property type="match status" value="1"/>
</dbReference>
<evidence type="ECO:0000256" key="3">
    <source>
        <dbReference type="ARBA" id="ARBA00022980"/>
    </source>
</evidence>
<dbReference type="STRING" id="1392255.A0A2I1C2K3"/>
<evidence type="ECO:0000256" key="1">
    <source>
        <dbReference type="ARBA" id="ARBA00004173"/>
    </source>
</evidence>
<evidence type="ECO:0000256" key="6">
    <source>
        <dbReference type="ARBA" id="ARBA00033752"/>
    </source>
</evidence>
<keyword evidence="3" id="KW-0689">Ribosomal protein</keyword>
<dbReference type="RefSeq" id="XP_024680418.1">
    <property type="nucleotide sequence ID" value="XM_024831281.1"/>
</dbReference>
<organism evidence="9 10">
    <name type="scientific">Aspergillus novofumigatus (strain IBT 16806)</name>
    <dbReference type="NCBI Taxonomy" id="1392255"/>
    <lineage>
        <taxon>Eukaryota</taxon>
        <taxon>Fungi</taxon>
        <taxon>Dikarya</taxon>
        <taxon>Ascomycota</taxon>
        <taxon>Pezizomycotina</taxon>
        <taxon>Eurotiomycetes</taxon>
        <taxon>Eurotiomycetidae</taxon>
        <taxon>Eurotiales</taxon>
        <taxon>Aspergillaceae</taxon>
        <taxon>Aspergillus</taxon>
        <taxon>Aspergillus subgen. Fumigati</taxon>
    </lineage>
</organism>
<evidence type="ECO:0000256" key="4">
    <source>
        <dbReference type="ARBA" id="ARBA00023128"/>
    </source>
</evidence>
<dbReference type="AlphaFoldDB" id="A0A2I1C2K3"/>
<dbReference type="GeneID" id="36538618"/>
<dbReference type="EMBL" id="MSZS01000006">
    <property type="protein sequence ID" value="PKX91823.1"/>
    <property type="molecule type" value="Genomic_DNA"/>
</dbReference>
<dbReference type="OMA" id="YPEWLWR"/>
<sequence>MICRRCRTSILSQLQPQPTVSWTASSCTRQLPIHRSQFRTYSDGKPTVFASPPPPSPRQPVGADITIPSAISSATPGVSQPLSTPEESVHVDVNPEKPAPATVKPASEQTPSIAPAGTKLNGLNYFKNKPDVFALEDSEYPDWLWGLLEDGKKAKKEGGVDPSTLNKKQRKRYEKKMAARAATLPPQIPVHHHATDITPAEYNHERADDVLALAAESIEKRTEITKSARDARRKAIREANFLRGCYAMVIERICTMRCCGWYRVSGLATC</sequence>
<dbReference type="PANTHER" id="PTHR28595">
    <property type="entry name" value="39S RIBOSOMAL PROTEIN L54, MITOCHONDRIAL"/>
    <property type="match status" value="1"/>
</dbReference>
<evidence type="ECO:0000256" key="5">
    <source>
        <dbReference type="ARBA" id="ARBA00023274"/>
    </source>
</evidence>
<dbReference type="Pfam" id="PF08561">
    <property type="entry name" value="Ribosomal_L37"/>
    <property type="match status" value="1"/>
</dbReference>
<comment type="similarity">
    <text evidence="6">Belongs to the mitochondrion-specific ribosomal protein mL54 family.</text>
</comment>
<evidence type="ECO:0000256" key="7">
    <source>
        <dbReference type="ARBA" id="ARBA00035179"/>
    </source>
</evidence>
<name>A0A2I1C2K3_ASPN1</name>
<gene>
    <name evidence="9" type="ORF">P174DRAFT_505836</name>
</gene>
<feature type="compositionally biased region" description="Polar residues" evidence="8">
    <location>
        <begin position="69"/>
        <end position="86"/>
    </location>
</feature>
<dbReference type="PANTHER" id="PTHR28595:SF1">
    <property type="entry name" value="LARGE RIBOSOMAL SUBUNIT PROTEIN ML54"/>
    <property type="match status" value="1"/>
</dbReference>
<keyword evidence="4" id="KW-0496">Mitochondrion</keyword>
<accession>A0A2I1C2K3</accession>
<evidence type="ECO:0000313" key="10">
    <source>
        <dbReference type="Proteomes" id="UP000234474"/>
    </source>
</evidence>
<dbReference type="GO" id="GO:0003735">
    <property type="term" value="F:structural constituent of ribosome"/>
    <property type="evidence" value="ECO:0007669"/>
    <property type="project" value="TreeGrafter"/>
</dbReference>
<comment type="subcellular location">
    <subcellularLocation>
        <location evidence="1">Mitochondrion</location>
    </subcellularLocation>
</comment>
<dbReference type="InterPro" id="IPR013870">
    <property type="entry name" value="Ribosomal_mL54"/>
</dbReference>
<keyword evidence="2" id="KW-0809">Transit peptide</keyword>
<dbReference type="OrthoDB" id="10252718at2759"/>
<evidence type="ECO:0000313" key="9">
    <source>
        <dbReference type="EMBL" id="PKX91823.1"/>
    </source>
</evidence>
<reference evidence="10" key="1">
    <citation type="journal article" date="2018" name="Proc. Natl. Acad. Sci. U.S.A.">
        <title>Linking secondary metabolites to gene clusters through genome sequencing of six diverse Aspergillus species.</title>
        <authorList>
            <person name="Kaerboelling I."/>
            <person name="Vesth T.C."/>
            <person name="Frisvad J.C."/>
            <person name="Nybo J.L."/>
            <person name="Theobald S."/>
            <person name="Kuo A."/>
            <person name="Bowyer P."/>
            <person name="Matsuda Y."/>
            <person name="Mondo S."/>
            <person name="Lyhne E.K."/>
            <person name="Kogle M.E."/>
            <person name="Clum A."/>
            <person name="Lipzen A."/>
            <person name="Salamov A."/>
            <person name="Ngan C.Y."/>
            <person name="Daum C."/>
            <person name="Chiniquy J."/>
            <person name="Barry K."/>
            <person name="LaButti K."/>
            <person name="Haridas S."/>
            <person name="Simmons B.A."/>
            <person name="Magnuson J.K."/>
            <person name="Mortensen U.H."/>
            <person name="Larsen T.O."/>
            <person name="Grigoriev I.V."/>
            <person name="Baker S.E."/>
            <person name="Andersen M.R."/>
        </authorList>
    </citation>
    <scope>NUCLEOTIDE SEQUENCE [LARGE SCALE GENOMIC DNA]</scope>
    <source>
        <strain evidence="10">IBT 16806</strain>
    </source>
</reference>